<evidence type="ECO:0000259" key="1">
    <source>
        <dbReference type="Pfam" id="PF07484"/>
    </source>
</evidence>
<dbReference type="InterPro" id="IPR037053">
    <property type="entry name" value="Phage_tail_collar_dom_sf"/>
</dbReference>
<sequence>MTGIAWWSQTAAANASSDSTVGWAEGQAPSTINDSARAMMASTAKWRDDISGAIVTAGTSTAYTVASNQNFDSLSRLSNQMIAFTPHTTNGATVTLNVDSLGAKPLRSAPSVELPAGTLVQGTPYVAVYNNSDGAFYLQGFFANPYSIPIGGFLDYGGTTAPNSSFVLAYGQAISRTTYSTLFSLFSTTYGNGDGSTTFNVPDLRGRVIAGKDDMGGSAASRITSAVFSPGGTSLGAVGGAQSGTIGTSNLPPYTPSGSVTSTLVNGGNTFYGFIQPGNNVQVGGTGTGGAATVATSLLSVTSSFTGTAQGGTSAAFSVTQPTIVLNKLLRIV</sequence>
<dbReference type="Proteomes" id="UP001139012">
    <property type="component" value="Unassembled WGS sequence"/>
</dbReference>
<comment type="caution">
    <text evidence="2">The sequence shown here is derived from an EMBL/GenBank/DDBJ whole genome shotgun (WGS) entry which is preliminary data.</text>
</comment>
<name>A0ABS9LFT3_9BRAD</name>
<protein>
    <submittedName>
        <fullName evidence="2">Phage tail protein</fullName>
    </submittedName>
</protein>
<dbReference type="SUPFAM" id="SSF88874">
    <property type="entry name" value="Receptor-binding domain of short tail fibre protein gp12"/>
    <property type="match status" value="1"/>
</dbReference>
<feature type="domain" description="Phage tail collar" evidence="1">
    <location>
        <begin position="156"/>
        <end position="209"/>
    </location>
</feature>
<dbReference type="RefSeq" id="WP_237869092.1">
    <property type="nucleotide sequence ID" value="NZ_JAKLUA010000001.1"/>
</dbReference>
<organism evidence="2 3">
    <name type="scientific">Bradyrhizobium zhengyangense</name>
    <dbReference type="NCBI Taxonomy" id="2911009"/>
    <lineage>
        <taxon>Bacteria</taxon>
        <taxon>Pseudomonadati</taxon>
        <taxon>Pseudomonadota</taxon>
        <taxon>Alphaproteobacteria</taxon>
        <taxon>Hyphomicrobiales</taxon>
        <taxon>Nitrobacteraceae</taxon>
        <taxon>Bradyrhizobium</taxon>
    </lineage>
</organism>
<dbReference type="Gene3D" id="3.90.1340.10">
    <property type="entry name" value="Phage tail collar domain"/>
    <property type="match status" value="1"/>
</dbReference>
<dbReference type="Pfam" id="PF07484">
    <property type="entry name" value="Collar"/>
    <property type="match status" value="1"/>
</dbReference>
<reference evidence="2" key="1">
    <citation type="submission" date="2022-01" db="EMBL/GenBank/DDBJ databases">
        <title>Genome sequnece data of strain Bradyrhizobium sp. nov.</title>
        <authorList>
            <person name="Zhang J."/>
        </authorList>
    </citation>
    <scope>NUCLEOTIDE SEQUENCE</scope>
    <source>
        <strain evidence="2">WYCCWR 12774</strain>
    </source>
</reference>
<proteinExistence type="predicted"/>
<keyword evidence="3" id="KW-1185">Reference proteome</keyword>
<evidence type="ECO:0000313" key="3">
    <source>
        <dbReference type="Proteomes" id="UP001139012"/>
    </source>
</evidence>
<accession>A0ABS9LFT3</accession>
<evidence type="ECO:0000313" key="2">
    <source>
        <dbReference type="EMBL" id="MCG2665882.1"/>
    </source>
</evidence>
<dbReference type="InterPro" id="IPR011083">
    <property type="entry name" value="Phage_tail_collar_dom"/>
</dbReference>
<gene>
    <name evidence="2" type="ORF">L6637_02910</name>
</gene>
<dbReference type="EMBL" id="JAKLUA010000001">
    <property type="protein sequence ID" value="MCG2665882.1"/>
    <property type="molecule type" value="Genomic_DNA"/>
</dbReference>